<dbReference type="InterPro" id="IPR043132">
    <property type="entry name" value="BCAT-like_C"/>
</dbReference>
<dbReference type="Gene3D" id="3.20.10.10">
    <property type="entry name" value="D-amino Acid Aminotransferase, subunit A, domain 2"/>
    <property type="match status" value="1"/>
</dbReference>
<evidence type="ECO:0000256" key="1">
    <source>
        <dbReference type="ARBA" id="ARBA00014472"/>
    </source>
</evidence>
<dbReference type="InterPro" id="IPR043131">
    <property type="entry name" value="BCAT-like_N"/>
</dbReference>
<dbReference type="AlphaFoldDB" id="A0A679J010"/>
<dbReference type="InterPro" id="IPR001544">
    <property type="entry name" value="Aminotrans_IV"/>
</dbReference>
<dbReference type="Pfam" id="PF01063">
    <property type="entry name" value="Aminotran_4"/>
    <property type="match status" value="1"/>
</dbReference>
<proteinExistence type="predicted"/>
<dbReference type="SUPFAM" id="SSF56752">
    <property type="entry name" value="D-aminoacid aminotransferase-like PLP-dependent enzymes"/>
    <property type="match status" value="1"/>
</dbReference>
<name>A0A679J010_9HYPH</name>
<accession>A0A679J010</accession>
<dbReference type="Gene3D" id="3.30.470.10">
    <property type="match status" value="1"/>
</dbReference>
<dbReference type="NCBIfam" id="NF006734">
    <property type="entry name" value="PRK09266.1"/>
    <property type="match status" value="1"/>
</dbReference>
<organism evidence="2">
    <name type="scientific">Methylobacterium bullatum</name>
    <dbReference type="NCBI Taxonomy" id="570505"/>
    <lineage>
        <taxon>Bacteria</taxon>
        <taxon>Pseudomonadati</taxon>
        <taxon>Pseudomonadota</taxon>
        <taxon>Alphaproteobacteria</taxon>
        <taxon>Hyphomicrobiales</taxon>
        <taxon>Methylobacteriaceae</taxon>
        <taxon>Methylobacterium</taxon>
    </lineage>
</organism>
<reference evidence="2" key="1">
    <citation type="submission" date="2019-12" db="EMBL/GenBank/DDBJ databases">
        <authorList>
            <person name="Cremers G."/>
        </authorList>
    </citation>
    <scope>NUCLEOTIDE SEQUENCE</scope>
    <source>
        <strain evidence="2">Mbul1</strain>
    </source>
</reference>
<protein>
    <recommendedName>
        <fullName evidence="1">Probable branched-chain-amino-acid aminotransferase</fullName>
    </recommendedName>
</protein>
<dbReference type="GO" id="GO:0003824">
    <property type="term" value="F:catalytic activity"/>
    <property type="evidence" value="ECO:0007669"/>
    <property type="project" value="InterPro"/>
</dbReference>
<sequence>MTDVFATRAWIDGRPATASDLAPLAFAGFAHFTAMQVRGWRVRGLDLHLDRLRDGSQALFGSTVPEERIRDALRIAVADTPGDLSLTATVFSRSGEFRVGDPTDGCSILTRTFAPSDGPAGPLKLALTPHERWRPEVKHVGESAKTHLLREAAREGFDDSAFVDRRGRIGEATIWNLAFWDGAAVTWPQADILAGVTMGILRRRLTALGVPQCDAVVSADGLSEFLGAVAMNSWTPGVAVATVGTRTLPRSGDLVALLHRAYRTEPALAV</sequence>
<dbReference type="InterPro" id="IPR036038">
    <property type="entry name" value="Aminotransferase-like"/>
</dbReference>
<dbReference type="EMBL" id="LR743504">
    <property type="protein sequence ID" value="CAA2099650.1"/>
    <property type="molecule type" value="Genomic_DNA"/>
</dbReference>
<evidence type="ECO:0000313" key="2">
    <source>
        <dbReference type="EMBL" id="CAA2099650.1"/>
    </source>
</evidence>
<gene>
    <name evidence="2" type="ORF">MBUL_00260</name>
</gene>